<dbReference type="Gene3D" id="1.10.760.10">
    <property type="entry name" value="Cytochrome c-like domain"/>
    <property type="match status" value="4"/>
</dbReference>
<protein>
    <recommendedName>
        <fullName evidence="7">Cytochrome c domain-containing protein</fullName>
    </recommendedName>
</protein>
<keyword evidence="9" id="KW-1185">Reference proteome</keyword>
<feature type="domain" description="Cytochrome c" evidence="7">
    <location>
        <begin position="160"/>
        <end position="243"/>
    </location>
</feature>
<dbReference type="InterPro" id="IPR036909">
    <property type="entry name" value="Cyt_c-like_dom_sf"/>
</dbReference>
<dbReference type="RefSeq" id="WP_136077803.1">
    <property type="nucleotide sequence ID" value="NZ_CAAHFG010000001.1"/>
</dbReference>
<dbReference type="PROSITE" id="PS51007">
    <property type="entry name" value="CYTC"/>
    <property type="match status" value="4"/>
</dbReference>
<reference evidence="8 9" key="1">
    <citation type="submission" date="2019-04" db="EMBL/GenBank/DDBJ databases">
        <authorList>
            <person name="Van Vliet M D."/>
        </authorList>
    </citation>
    <scope>NUCLEOTIDE SEQUENCE [LARGE SCALE GENOMIC DNA]</scope>
    <source>
        <strain evidence="8 9">F1</strain>
    </source>
</reference>
<keyword evidence="3 6" id="KW-0479">Metal-binding</keyword>
<evidence type="ECO:0000256" key="1">
    <source>
        <dbReference type="ARBA" id="ARBA00022448"/>
    </source>
</evidence>
<dbReference type="Pfam" id="PF13442">
    <property type="entry name" value="Cytochrome_CBB3"/>
    <property type="match status" value="2"/>
</dbReference>
<keyword evidence="5 6" id="KW-0408">Iron</keyword>
<evidence type="ECO:0000313" key="8">
    <source>
        <dbReference type="EMBL" id="VGO12106.1"/>
    </source>
</evidence>
<evidence type="ECO:0000256" key="5">
    <source>
        <dbReference type="ARBA" id="ARBA00023004"/>
    </source>
</evidence>
<dbReference type="PANTHER" id="PTHR37823:SF4">
    <property type="entry name" value="MENAQUINOL-CYTOCHROME C REDUCTASE CYTOCHROME B_C SUBUNIT"/>
    <property type="match status" value="1"/>
</dbReference>
<keyword evidence="4" id="KW-0249">Electron transport</keyword>
<keyword evidence="1" id="KW-0813">Transport</keyword>
<name>A0A6C2TXV4_PONDE</name>
<evidence type="ECO:0000259" key="7">
    <source>
        <dbReference type="PROSITE" id="PS51007"/>
    </source>
</evidence>
<evidence type="ECO:0000256" key="6">
    <source>
        <dbReference type="PROSITE-ProRule" id="PRU00433"/>
    </source>
</evidence>
<keyword evidence="2 6" id="KW-0349">Heme</keyword>
<evidence type="ECO:0000256" key="3">
    <source>
        <dbReference type="ARBA" id="ARBA00022723"/>
    </source>
</evidence>
<dbReference type="Proteomes" id="UP000366872">
    <property type="component" value="Unassembled WGS sequence"/>
</dbReference>
<dbReference type="PANTHER" id="PTHR37823">
    <property type="entry name" value="CYTOCHROME C-553-LIKE"/>
    <property type="match status" value="1"/>
</dbReference>
<dbReference type="AlphaFoldDB" id="A0A6C2TXV4"/>
<dbReference type="InterPro" id="IPR009056">
    <property type="entry name" value="Cyt_c-like_dom"/>
</dbReference>
<evidence type="ECO:0000313" key="9">
    <source>
        <dbReference type="Proteomes" id="UP000366872"/>
    </source>
</evidence>
<proteinExistence type="predicted"/>
<evidence type="ECO:0000256" key="2">
    <source>
        <dbReference type="ARBA" id="ARBA00022617"/>
    </source>
</evidence>
<gene>
    <name evidence="8" type="ORF">PDESU_00656</name>
</gene>
<accession>A0A6C2TXV4</accession>
<feature type="domain" description="Cytochrome c" evidence="7">
    <location>
        <begin position="368"/>
        <end position="455"/>
    </location>
</feature>
<feature type="domain" description="Cytochrome c" evidence="7">
    <location>
        <begin position="490"/>
        <end position="580"/>
    </location>
</feature>
<dbReference type="SUPFAM" id="SSF46626">
    <property type="entry name" value="Cytochrome c"/>
    <property type="match status" value="4"/>
</dbReference>
<dbReference type="InterPro" id="IPR051811">
    <property type="entry name" value="Cytochrome_c550/c551-like"/>
</dbReference>
<dbReference type="SUPFAM" id="SSF48695">
    <property type="entry name" value="Multiheme cytochromes"/>
    <property type="match status" value="1"/>
</dbReference>
<dbReference type="InterPro" id="IPR036280">
    <property type="entry name" value="Multihaem_cyt_sf"/>
</dbReference>
<dbReference type="GO" id="GO:0046872">
    <property type="term" value="F:metal ion binding"/>
    <property type="evidence" value="ECO:0007669"/>
    <property type="project" value="UniProtKB-KW"/>
</dbReference>
<dbReference type="GO" id="GO:0009055">
    <property type="term" value="F:electron transfer activity"/>
    <property type="evidence" value="ECO:0007669"/>
    <property type="project" value="InterPro"/>
</dbReference>
<dbReference type="Pfam" id="PF00034">
    <property type="entry name" value="Cytochrom_C"/>
    <property type="match status" value="1"/>
</dbReference>
<organism evidence="8 9">
    <name type="scientific">Pontiella desulfatans</name>
    <dbReference type="NCBI Taxonomy" id="2750659"/>
    <lineage>
        <taxon>Bacteria</taxon>
        <taxon>Pseudomonadati</taxon>
        <taxon>Kiritimatiellota</taxon>
        <taxon>Kiritimatiellia</taxon>
        <taxon>Kiritimatiellales</taxon>
        <taxon>Pontiellaceae</taxon>
        <taxon>Pontiella</taxon>
    </lineage>
</organism>
<dbReference type="EMBL" id="CAAHFG010000001">
    <property type="protein sequence ID" value="VGO12106.1"/>
    <property type="molecule type" value="Genomic_DNA"/>
</dbReference>
<feature type="domain" description="Cytochrome c" evidence="7">
    <location>
        <begin position="270"/>
        <end position="365"/>
    </location>
</feature>
<sequence length="584" mass="63898">MIKDYRILAALAFAGFIFFALSMMKSMDLEFVKHQKAYYAELGEEFPGMEYKQINVKTSGGIMIDRCQTCHVGASNPDASGFAQPLTTHPPIVPGAEEDPHDFAKIGCTVCHDGNGRAVEIHDAHGEYHGWPAPLLSGQLSQANCVRCHAMESGHLAGAELYEKGRTLFLEKACWGCHTIEGISSSSQAPELTDAGGKFSYGYLVESIVDPKANDVNSKMPLFDWAHDEETVAAIATYLKGQQKERLRSAESAPIGYIKPKSELARITEPSVAAGMSLFAGAPFEGSVAKGGCVNCHAIRNSDGNLAGGNIGPELTWTIRQRGRDYVKEHIVNSRSHVADSIMPTFKDYNDAELESVVSYLSTLDYELGEADGQKLYDTYCVSCHGDDLNGRGKLAPMLDPLPRDFSKGRFVSSYETRFTDSIMEGVGGTSMPAWKNILSDEQVGTLVAFIKEKSHAAEKSYTRMQVALPKTGDLERLDFKGKGTLLEAGDPEEGFEAFQKYCTSCHGKLANGKGPNAYTLVHPLPRNLINQDFMNQVAVSDERLYQSILLGVPDTSMPPHDHLKDQTILDIIAFIRANTEEAE</sequence>
<dbReference type="GO" id="GO:0020037">
    <property type="term" value="F:heme binding"/>
    <property type="evidence" value="ECO:0007669"/>
    <property type="project" value="InterPro"/>
</dbReference>
<evidence type="ECO:0000256" key="4">
    <source>
        <dbReference type="ARBA" id="ARBA00022982"/>
    </source>
</evidence>